<keyword evidence="3" id="KW-1185">Reference proteome</keyword>
<dbReference type="RefSeq" id="WP_085936789.1">
    <property type="nucleotide sequence ID" value="NZ_FUWJ01000009.1"/>
</dbReference>
<dbReference type="EMBL" id="FUWJ01000009">
    <property type="protein sequence ID" value="SKA30869.1"/>
    <property type="molecule type" value="Genomic_DNA"/>
</dbReference>
<gene>
    <name evidence="2" type="ORF">SAMN02745126_05041</name>
</gene>
<evidence type="ECO:0000313" key="3">
    <source>
        <dbReference type="Proteomes" id="UP000190092"/>
    </source>
</evidence>
<feature type="compositionally biased region" description="Low complexity" evidence="1">
    <location>
        <begin position="62"/>
        <end position="74"/>
    </location>
</feature>
<feature type="region of interest" description="Disordered" evidence="1">
    <location>
        <begin position="33"/>
        <end position="102"/>
    </location>
</feature>
<sequence length="102" mass="10361">MDDALIFMRMAMKPVAVFAAALLLVGLASGCQRSDRAAARATPEHPQSPGAASTANLPPTPNNAGTGSNSSNTPYAVYGGQLPDWSNPRPSGIPPASAAARD</sequence>
<proteinExistence type="predicted"/>
<name>A0A1T4SRL7_9HYPH</name>
<dbReference type="AlphaFoldDB" id="A0A1T4SRL7"/>
<organism evidence="2 3">
    <name type="scientific">Enhydrobacter aerosaccus</name>
    <dbReference type="NCBI Taxonomy" id="225324"/>
    <lineage>
        <taxon>Bacteria</taxon>
        <taxon>Pseudomonadati</taxon>
        <taxon>Pseudomonadota</taxon>
        <taxon>Alphaproteobacteria</taxon>
        <taxon>Hyphomicrobiales</taxon>
        <taxon>Enhydrobacter</taxon>
    </lineage>
</organism>
<dbReference type="STRING" id="225324.SAMN02745126_05041"/>
<evidence type="ECO:0000256" key="1">
    <source>
        <dbReference type="SAM" id="MobiDB-lite"/>
    </source>
</evidence>
<evidence type="ECO:0000313" key="2">
    <source>
        <dbReference type="EMBL" id="SKA30869.1"/>
    </source>
</evidence>
<accession>A0A1T4SRL7</accession>
<dbReference type="Proteomes" id="UP000190092">
    <property type="component" value="Unassembled WGS sequence"/>
</dbReference>
<reference evidence="3" key="1">
    <citation type="submission" date="2017-02" db="EMBL/GenBank/DDBJ databases">
        <authorList>
            <person name="Varghese N."/>
            <person name="Submissions S."/>
        </authorList>
    </citation>
    <scope>NUCLEOTIDE SEQUENCE [LARGE SCALE GENOMIC DNA]</scope>
    <source>
        <strain evidence="3">ATCC 27094</strain>
    </source>
</reference>
<protein>
    <submittedName>
        <fullName evidence="2">Uncharacterized protein</fullName>
    </submittedName>
</protein>